<dbReference type="CDD" id="cd00055">
    <property type="entry name" value="EGF_Lam"/>
    <property type="match status" value="3"/>
</dbReference>
<keyword evidence="4" id="KW-0732">Signal</keyword>
<keyword evidence="9 12" id="KW-1015">Disulfide bond</keyword>
<dbReference type="GO" id="GO:0043256">
    <property type="term" value="C:laminin complex"/>
    <property type="evidence" value="ECO:0007669"/>
    <property type="project" value="TreeGrafter"/>
</dbReference>
<keyword evidence="7" id="KW-0130">Cell adhesion</keyword>
<dbReference type="GO" id="GO:0009887">
    <property type="term" value="P:animal organ morphogenesis"/>
    <property type="evidence" value="ECO:0007669"/>
    <property type="project" value="TreeGrafter"/>
</dbReference>
<dbReference type="FunFam" id="2.10.25.10:FF:000333">
    <property type="entry name" value="netrin-4 isoform X2"/>
    <property type="match status" value="1"/>
</dbReference>
<dbReference type="SMART" id="SM00180">
    <property type="entry name" value="EGF_Lam"/>
    <property type="match status" value="3"/>
</dbReference>
<dbReference type="Proteomes" id="UP000237246">
    <property type="component" value="Unassembled WGS sequence"/>
</dbReference>
<dbReference type="PROSITE" id="PS50027">
    <property type="entry name" value="EGF_LAM_2"/>
    <property type="match status" value="2"/>
</dbReference>
<dbReference type="FunFam" id="2.170.300.10:FF:000001">
    <property type="entry name" value="Laminin subunit beta-1"/>
    <property type="match status" value="1"/>
</dbReference>
<keyword evidence="2" id="KW-0964">Secreted</keyword>
<evidence type="ECO:0000313" key="15">
    <source>
        <dbReference type="EMBL" id="POI28999.1"/>
    </source>
</evidence>
<accession>A0A2P4SY40</accession>
<proteinExistence type="predicted"/>
<feature type="domain" description="Laminin EGF-like" evidence="13">
    <location>
        <begin position="275"/>
        <end position="325"/>
    </location>
</feature>
<dbReference type="InterPro" id="IPR008211">
    <property type="entry name" value="Laminin_N"/>
</dbReference>
<comment type="subcellular location">
    <subcellularLocation>
        <location evidence="1">Secreted</location>
        <location evidence="1">Extracellular space</location>
        <location evidence="1">Extracellular matrix</location>
        <location evidence="1">Basement membrane</location>
    </subcellularLocation>
</comment>
<gene>
    <name evidence="15" type="ORF">CIB84_007255</name>
</gene>
<evidence type="ECO:0000256" key="10">
    <source>
        <dbReference type="ARBA" id="ARBA00023180"/>
    </source>
</evidence>
<protein>
    <recommendedName>
        <fullName evidence="17">Laminin N-terminal domain-containing protein</fullName>
    </recommendedName>
</protein>
<evidence type="ECO:0000256" key="11">
    <source>
        <dbReference type="ARBA" id="ARBA00023292"/>
    </source>
</evidence>
<evidence type="ECO:0000256" key="7">
    <source>
        <dbReference type="ARBA" id="ARBA00022889"/>
    </source>
</evidence>
<name>A0A2P4SY40_BAMTH</name>
<dbReference type="Gene3D" id="2.10.25.10">
    <property type="entry name" value="Laminin"/>
    <property type="match status" value="1"/>
</dbReference>
<dbReference type="PANTHER" id="PTHR10574:SF268">
    <property type="entry name" value="LAMININ SUBUNIT BETA-3"/>
    <property type="match status" value="1"/>
</dbReference>
<keyword evidence="11 12" id="KW-0424">Laminin EGF-like domain</keyword>
<evidence type="ECO:0008006" key="17">
    <source>
        <dbReference type="Google" id="ProtNLM"/>
    </source>
</evidence>
<keyword evidence="5" id="KW-0677">Repeat</keyword>
<feature type="domain" description="Laminin EGF-like" evidence="13">
    <location>
        <begin position="212"/>
        <end position="274"/>
    </location>
</feature>
<feature type="disulfide bond" evidence="12">
    <location>
        <begin position="297"/>
        <end position="306"/>
    </location>
</feature>
<dbReference type="InterPro" id="IPR050440">
    <property type="entry name" value="Laminin/Netrin_ECM"/>
</dbReference>
<evidence type="ECO:0000259" key="13">
    <source>
        <dbReference type="PROSITE" id="PS50027"/>
    </source>
</evidence>
<evidence type="ECO:0000256" key="2">
    <source>
        <dbReference type="ARBA" id="ARBA00022525"/>
    </source>
</evidence>
<dbReference type="Pfam" id="PF00053">
    <property type="entry name" value="EGF_laminin"/>
    <property type="match status" value="3"/>
</dbReference>
<keyword evidence="8" id="KW-0175">Coiled coil</keyword>
<feature type="disulfide bond" evidence="12">
    <location>
        <begin position="242"/>
        <end position="251"/>
    </location>
</feature>
<dbReference type="Pfam" id="PF00055">
    <property type="entry name" value="Laminin_N"/>
    <property type="match status" value="1"/>
</dbReference>
<evidence type="ECO:0000256" key="8">
    <source>
        <dbReference type="ARBA" id="ARBA00023054"/>
    </source>
</evidence>
<dbReference type="GO" id="GO:0009888">
    <property type="term" value="P:tissue development"/>
    <property type="evidence" value="ECO:0007669"/>
    <property type="project" value="TreeGrafter"/>
</dbReference>
<keyword evidence="3" id="KW-0272">Extracellular matrix</keyword>
<comment type="caution">
    <text evidence="15">The sequence shown here is derived from an EMBL/GenBank/DDBJ whole genome shotgun (WGS) entry which is preliminary data.</text>
</comment>
<dbReference type="EMBL" id="PPHD01017067">
    <property type="protein sequence ID" value="POI28999.1"/>
    <property type="molecule type" value="Genomic_DNA"/>
</dbReference>
<evidence type="ECO:0000256" key="12">
    <source>
        <dbReference type="PROSITE-ProRule" id="PRU00460"/>
    </source>
</evidence>
<feature type="domain" description="Laminin N-terminal" evidence="14">
    <location>
        <begin position="1"/>
        <end position="238"/>
    </location>
</feature>
<dbReference type="FunFam" id="2.10.25.10:FF:000084">
    <property type="entry name" value="Laminin subunit alpha 3"/>
    <property type="match status" value="1"/>
</dbReference>
<dbReference type="InterPro" id="IPR002049">
    <property type="entry name" value="LE_dom"/>
</dbReference>
<feature type="non-terminal residue" evidence="15">
    <location>
        <position position="325"/>
    </location>
</feature>
<dbReference type="AlphaFoldDB" id="A0A2P4SY40"/>
<organism evidence="15 16">
    <name type="scientific">Bambusicola thoracicus</name>
    <name type="common">Chinese bamboo-partridge</name>
    <name type="synonym">Perdix thoracica</name>
    <dbReference type="NCBI Taxonomy" id="9083"/>
    <lineage>
        <taxon>Eukaryota</taxon>
        <taxon>Metazoa</taxon>
        <taxon>Chordata</taxon>
        <taxon>Craniata</taxon>
        <taxon>Vertebrata</taxon>
        <taxon>Euteleostomi</taxon>
        <taxon>Archelosauria</taxon>
        <taxon>Archosauria</taxon>
        <taxon>Dinosauria</taxon>
        <taxon>Saurischia</taxon>
        <taxon>Theropoda</taxon>
        <taxon>Coelurosauria</taxon>
        <taxon>Aves</taxon>
        <taxon>Neognathae</taxon>
        <taxon>Galloanserae</taxon>
        <taxon>Galliformes</taxon>
        <taxon>Phasianidae</taxon>
        <taxon>Perdicinae</taxon>
        <taxon>Bambusicola</taxon>
    </lineage>
</organism>
<keyword evidence="6" id="KW-0084">Basement membrane</keyword>
<dbReference type="Gene3D" id="2.60.120.260">
    <property type="entry name" value="Galactose-binding domain-like"/>
    <property type="match status" value="2"/>
</dbReference>
<dbReference type="GO" id="GO:0070831">
    <property type="term" value="P:basement membrane assembly"/>
    <property type="evidence" value="ECO:0007669"/>
    <property type="project" value="TreeGrafter"/>
</dbReference>
<evidence type="ECO:0000256" key="5">
    <source>
        <dbReference type="ARBA" id="ARBA00022737"/>
    </source>
</evidence>
<reference evidence="15 16" key="1">
    <citation type="submission" date="2018-01" db="EMBL/GenBank/DDBJ databases">
        <title>Comparison of the Chinese Bamboo Partridge and Red Junglefowl genome sequences highlights the importance of demography in genome evolution.</title>
        <authorList>
            <person name="Tiley G.P."/>
            <person name="Kimball R.T."/>
            <person name="Braun E.L."/>
            <person name="Burleigh J.G."/>
        </authorList>
    </citation>
    <scope>NUCLEOTIDE SEQUENCE [LARGE SCALE GENOMIC DNA]</scope>
    <source>
        <strain evidence="15">RTK389</strain>
        <tissue evidence="15">Blood</tissue>
    </source>
</reference>
<evidence type="ECO:0000256" key="3">
    <source>
        <dbReference type="ARBA" id="ARBA00022530"/>
    </source>
</evidence>
<dbReference type="PANTHER" id="PTHR10574">
    <property type="entry name" value="NETRIN/LAMININ-RELATED"/>
    <property type="match status" value="1"/>
</dbReference>
<sequence length="325" mass="35929">MGSSSCGTDLQAVIVAGFNQAFLKGNDWNMRCCKCDSRLPHARNGHRVANLLSSAGRARWWQSQSGMEHVYLQLDLDEKFQLSSIVLDFRVKFSVQDLASTITTSYSQSVNKLGQFTNLRINFTQLPHVMHHSYRSPSSFYAVTEMQVLGSCFCNGHADRCIPSRDPRAMVHGRCECQHNTAGPNCGHCAALYNDRPWAPAEDNDPHECQLCNCNGHSASCHFDPEVFHSSGGVSGGVCDDCQHNTEGNNCERCKTNYFRNQRQDLTHPEACQPCECDPDGTVPGSVCDPLSGHCVCKENVQGERCHLCKPGFAQLTHANPLGCR</sequence>
<dbReference type="GO" id="GO:0007411">
    <property type="term" value="P:axon guidance"/>
    <property type="evidence" value="ECO:0007669"/>
    <property type="project" value="TreeGrafter"/>
</dbReference>
<evidence type="ECO:0000259" key="14">
    <source>
        <dbReference type="PROSITE" id="PS51117"/>
    </source>
</evidence>
<dbReference type="Gene3D" id="2.170.300.10">
    <property type="entry name" value="Tie2 ligand-binding domain superfamily"/>
    <property type="match status" value="1"/>
</dbReference>
<keyword evidence="10" id="KW-0325">Glycoprotein</keyword>
<dbReference type="GO" id="GO:0016477">
    <property type="term" value="P:cell migration"/>
    <property type="evidence" value="ECO:0007669"/>
    <property type="project" value="TreeGrafter"/>
</dbReference>
<dbReference type="SMART" id="SM00136">
    <property type="entry name" value="LamNT"/>
    <property type="match status" value="1"/>
</dbReference>
<evidence type="ECO:0000256" key="6">
    <source>
        <dbReference type="ARBA" id="ARBA00022869"/>
    </source>
</evidence>
<dbReference type="PROSITE" id="PS01248">
    <property type="entry name" value="EGF_LAM_1"/>
    <property type="match status" value="2"/>
</dbReference>
<evidence type="ECO:0000313" key="16">
    <source>
        <dbReference type="Proteomes" id="UP000237246"/>
    </source>
</evidence>
<dbReference type="GO" id="GO:0034446">
    <property type="term" value="P:substrate adhesion-dependent cell spreading"/>
    <property type="evidence" value="ECO:0007669"/>
    <property type="project" value="TreeGrafter"/>
</dbReference>
<dbReference type="SUPFAM" id="SSF57196">
    <property type="entry name" value="EGF/Laminin"/>
    <property type="match status" value="3"/>
</dbReference>
<evidence type="ECO:0000256" key="9">
    <source>
        <dbReference type="ARBA" id="ARBA00023157"/>
    </source>
</evidence>
<evidence type="ECO:0000256" key="1">
    <source>
        <dbReference type="ARBA" id="ARBA00004302"/>
    </source>
</evidence>
<comment type="caution">
    <text evidence="12">Lacks conserved residue(s) required for the propagation of feature annotation.</text>
</comment>
<evidence type="ECO:0000256" key="4">
    <source>
        <dbReference type="ARBA" id="ARBA00022729"/>
    </source>
</evidence>
<dbReference type="OrthoDB" id="8545473at2759"/>
<dbReference type="PROSITE" id="PS51117">
    <property type="entry name" value="LAMININ_NTER"/>
    <property type="match status" value="1"/>
</dbReference>
<keyword evidence="16" id="KW-1185">Reference proteome</keyword>